<dbReference type="Pfam" id="PF00849">
    <property type="entry name" value="PseudoU_synth_2"/>
    <property type="match status" value="1"/>
</dbReference>
<evidence type="ECO:0000259" key="1">
    <source>
        <dbReference type="Pfam" id="PF00849"/>
    </source>
</evidence>
<sequence length="325" mass="36830">MSCRLIAQHRRGPLGIPNGQKAWCRMFLQVAASYLQASNGLQDEKMSRMELTDVLEEAVVQREGHLVTLNKPQGLAVIGKPGDVTVHSVLPELSQRLGFDQPLEVVKSAEKESSGLVLLSGCPKTSENLRNYFIWSHRAKRPAVTYRAITVGIPNPFEGEVKTALKLEQKWGEKWLLPVKDSFRRKQDDTKTTMSWYRVLDSKWDCALVQLQPLSAFSGQLLVHMMLKLCPVLGDHKYSAFVGTALGQRFLLSPDTMPQKQHQVLDERLLHRLHLTQQQMSLVPIHLHLHQLLLPKKGLKPGHNVLTAPPPPFFVQTLERLQLRF</sequence>
<dbReference type="SUPFAM" id="SSF55120">
    <property type="entry name" value="Pseudouridine synthase"/>
    <property type="match status" value="1"/>
</dbReference>
<dbReference type="HOGENOM" id="CLU_016902_2_0_1"/>
<accession>F7FQ24</accession>
<dbReference type="GO" id="GO:0009982">
    <property type="term" value="F:pseudouridine synthase activity"/>
    <property type="evidence" value="ECO:0007669"/>
    <property type="project" value="InterPro"/>
</dbReference>
<evidence type="ECO:0000313" key="3">
    <source>
        <dbReference type="Proteomes" id="UP000002279"/>
    </source>
</evidence>
<dbReference type="AlphaFoldDB" id="F7FQ24"/>
<dbReference type="GeneID" id="100075205"/>
<name>F7FQ24_ORNAN</name>
<dbReference type="STRING" id="9258.ENSOANP00000019130"/>
<dbReference type="Bgee" id="ENSOANG00000012081">
    <property type="expression patterns" value="Expressed in heart and 7 other cell types or tissues"/>
</dbReference>
<dbReference type="InterPro" id="IPR020103">
    <property type="entry name" value="PsdUridine_synth_cat_dom_sf"/>
</dbReference>
<dbReference type="Proteomes" id="UP000002279">
    <property type="component" value="Chromosome X1"/>
</dbReference>
<dbReference type="OrthoDB" id="428658at2759"/>
<dbReference type="FunCoup" id="F7FQ24">
    <property type="interactions" value="464"/>
</dbReference>
<dbReference type="CTD" id="285367"/>
<organism evidence="2 3">
    <name type="scientific">Ornithorhynchus anatinus</name>
    <name type="common">Duckbill platypus</name>
    <dbReference type="NCBI Taxonomy" id="9258"/>
    <lineage>
        <taxon>Eukaryota</taxon>
        <taxon>Metazoa</taxon>
        <taxon>Chordata</taxon>
        <taxon>Craniata</taxon>
        <taxon>Vertebrata</taxon>
        <taxon>Euteleostomi</taxon>
        <taxon>Mammalia</taxon>
        <taxon>Monotremata</taxon>
        <taxon>Ornithorhynchidae</taxon>
        <taxon>Ornithorhynchus</taxon>
    </lineage>
</organism>
<keyword evidence="3" id="KW-1185">Reference proteome</keyword>
<dbReference type="GeneTree" id="ENSGT00940000161059"/>
<dbReference type="GO" id="GO:0001522">
    <property type="term" value="P:pseudouridine synthesis"/>
    <property type="evidence" value="ECO:0007669"/>
    <property type="project" value="InterPro"/>
</dbReference>
<feature type="domain" description="Pseudouridine synthase RsuA/RluA-like" evidence="1">
    <location>
        <begin position="65"/>
        <end position="225"/>
    </location>
</feature>
<dbReference type="RefSeq" id="XP_028908059.1">
    <property type="nucleotide sequence ID" value="XM_029052226.2"/>
</dbReference>
<dbReference type="OMA" id="PPAWYHL"/>
<dbReference type="SMR" id="F7FQ24"/>
<dbReference type="eggNOG" id="KOG1919">
    <property type="taxonomic scope" value="Eukaryota"/>
</dbReference>
<dbReference type="InterPro" id="IPR050188">
    <property type="entry name" value="RluA_PseudoU_synthase"/>
</dbReference>
<reference evidence="2" key="3">
    <citation type="submission" date="2025-09" db="UniProtKB">
        <authorList>
            <consortium name="Ensembl"/>
        </authorList>
    </citation>
    <scope>IDENTIFICATION</scope>
    <source>
        <strain evidence="2">Glennie</strain>
    </source>
</reference>
<dbReference type="PANTHER" id="PTHR21600">
    <property type="entry name" value="MITOCHONDRIAL RNA PSEUDOURIDINE SYNTHASE"/>
    <property type="match status" value="1"/>
</dbReference>
<evidence type="ECO:0000313" key="2">
    <source>
        <dbReference type="Ensembl" id="ENSOANP00000019130.2"/>
    </source>
</evidence>
<dbReference type="CDD" id="cd02869">
    <property type="entry name" value="PseudoU_synth_RluA_like"/>
    <property type="match status" value="1"/>
</dbReference>
<dbReference type="Gene3D" id="3.30.2350.10">
    <property type="entry name" value="Pseudouridine synthase"/>
    <property type="match status" value="1"/>
</dbReference>
<reference evidence="2" key="2">
    <citation type="submission" date="2025-08" db="UniProtKB">
        <authorList>
            <consortium name="Ensembl"/>
        </authorList>
    </citation>
    <scope>IDENTIFICATION</scope>
    <source>
        <strain evidence="2">Glennie</strain>
    </source>
</reference>
<gene>
    <name evidence="2" type="primary">RPUSD3</name>
</gene>
<protein>
    <submittedName>
        <fullName evidence="2">RNA pseudouridine synthase D3</fullName>
    </submittedName>
</protein>
<dbReference type="InterPro" id="IPR006145">
    <property type="entry name" value="PsdUridine_synth_RsuA/RluA"/>
</dbReference>
<dbReference type="KEGG" id="oaa:100075205"/>
<dbReference type="GO" id="GO:0003723">
    <property type="term" value="F:RNA binding"/>
    <property type="evidence" value="ECO:0007669"/>
    <property type="project" value="InterPro"/>
</dbReference>
<dbReference type="InParanoid" id="F7FQ24"/>
<dbReference type="PANTHER" id="PTHR21600:SF49">
    <property type="entry name" value="MITOCHONDRIAL MRNA PSEUDOURIDINE SYNTHASE RPUSD3"/>
    <property type="match status" value="1"/>
</dbReference>
<proteinExistence type="predicted"/>
<reference evidence="2 3" key="1">
    <citation type="journal article" date="2008" name="Nature">
        <title>Genome analysis of the platypus reveals unique signatures of evolution.</title>
        <authorList>
            <person name="Warren W.C."/>
            <person name="Hillier L.W."/>
            <person name="Marshall Graves J.A."/>
            <person name="Birney E."/>
            <person name="Ponting C.P."/>
            <person name="Grutzner F."/>
            <person name="Belov K."/>
            <person name="Miller W."/>
            <person name="Clarke L."/>
            <person name="Chinwalla A.T."/>
            <person name="Yang S.P."/>
            <person name="Heger A."/>
            <person name="Locke D.P."/>
            <person name="Miethke P."/>
            <person name="Waters P.D."/>
            <person name="Veyrunes F."/>
            <person name="Fulton L."/>
            <person name="Fulton B."/>
            <person name="Graves T."/>
            <person name="Wallis J."/>
            <person name="Puente X.S."/>
            <person name="Lopez-Otin C."/>
            <person name="Ordonez G.R."/>
            <person name="Eichler E.E."/>
            <person name="Chen L."/>
            <person name="Cheng Z."/>
            <person name="Deakin J.E."/>
            <person name="Alsop A."/>
            <person name="Thompson K."/>
            <person name="Kirby P."/>
            <person name="Papenfuss A.T."/>
            <person name="Wakefield M.J."/>
            <person name="Olender T."/>
            <person name="Lancet D."/>
            <person name="Huttley G.A."/>
            <person name="Smit A.F."/>
            <person name="Pask A."/>
            <person name="Temple-Smith P."/>
            <person name="Batzer M.A."/>
            <person name="Walker J.A."/>
            <person name="Konkel M.K."/>
            <person name="Harris R.S."/>
            <person name="Whittington C.M."/>
            <person name="Wong E.S."/>
            <person name="Gemmell N.J."/>
            <person name="Buschiazzo E."/>
            <person name="Vargas Jentzsch I.M."/>
            <person name="Merkel A."/>
            <person name="Schmitz J."/>
            <person name="Zemann A."/>
            <person name="Churakov G."/>
            <person name="Kriegs J.O."/>
            <person name="Brosius J."/>
            <person name="Murchison E.P."/>
            <person name="Sachidanandam R."/>
            <person name="Smith C."/>
            <person name="Hannon G.J."/>
            <person name="Tsend-Ayush E."/>
            <person name="McMillan D."/>
            <person name="Attenborough R."/>
            <person name="Rens W."/>
            <person name="Ferguson-Smith M."/>
            <person name="Lefevre C.M."/>
            <person name="Sharp J.A."/>
            <person name="Nicholas K.R."/>
            <person name="Ray D.A."/>
            <person name="Kube M."/>
            <person name="Reinhardt R."/>
            <person name="Pringle T.H."/>
            <person name="Taylor J."/>
            <person name="Jones R.C."/>
            <person name="Nixon B."/>
            <person name="Dacheux J.L."/>
            <person name="Niwa H."/>
            <person name="Sekita Y."/>
            <person name="Huang X."/>
            <person name="Stark A."/>
            <person name="Kheradpour P."/>
            <person name="Kellis M."/>
            <person name="Flicek P."/>
            <person name="Chen Y."/>
            <person name="Webber C."/>
            <person name="Hardison R."/>
            <person name="Nelson J."/>
            <person name="Hallsworth-Pepin K."/>
            <person name="Delehaunty K."/>
            <person name="Markovic C."/>
            <person name="Minx P."/>
            <person name="Feng Y."/>
            <person name="Kremitzki C."/>
            <person name="Mitreva M."/>
            <person name="Glasscock J."/>
            <person name="Wylie T."/>
            <person name="Wohldmann P."/>
            <person name="Thiru P."/>
            <person name="Nhan M.N."/>
            <person name="Pohl C.S."/>
            <person name="Smith S.M."/>
            <person name="Hou S."/>
            <person name="Nefedov M."/>
            <person name="de Jong P.J."/>
            <person name="Renfree M.B."/>
            <person name="Mardis E.R."/>
            <person name="Wilson R.K."/>
        </authorList>
    </citation>
    <scope>NUCLEOTIDE SEQUENCE [LARGE SCALE GENOMIC DNA]</scope>
    <source>
        <strain evidence="2 3">Glennie</strain>
    </source>
</reference>
<dbReference type="Ensembl" id="ENSOANT00000019133.2">
    <property type="protein sequence ID" value="ENSOANP00000019130.2"/>
    <property type="gene ID" value="ENSOANG00000012081.4"/>
</dbReference>